<dbReference type="RefSeq" id="WP_167700477.1">
    <property type="nucleotide sequence ID" value="NZ_CP118174.1"/>
</dbReference>
<dbReference type="Proteomes" id="UP000711995">
    <property type="component" value="Unassembled WGS sequence"/>
</dbReference>
<dbReference type="SMART" id="SM00028">
    <property type="entry name" value="TPR"/>
    <property type="match status" value="2"/>
</dbReference>
<organism evidence="2 3">
    <name type="scientific">Entomospira entomophila</name>
    <dbReference type="NCBI Taxonomy" id="2719988"/>
    <lineage>
        <taxon>Bacteria</taxon>
        <taxon>Pseudomonadati</taxon>
        <taxon>Spirochaetota</taxon>
        <taxon>Spirochaetia</taxon>
        <taxon>Spirochaetales</taxon>
        <taxon>Spirochaetaceae</taxon>
        <taxon>Entomospira</taxon>
    </lineage>
</organism>
<evidence type="ECO:0000256" key="1">
    <source>
        <dbReference type="PROSITE-ProRule" id="PRU00339"/>
    </source>
</evidence>
<dbReference type="SUPFAM" id="SSF48452">
    <property type="entry name" value="TPR-like"/>
    <property type="match status" value="1"/>
</dbReference>
<reference evidence="2 3" key="1">
    <citation type="submission" date="2020-03" db="EMBL/GenBank/DDBJ databases">
        <title>Spirochaetal bacteria isolated from arthropods constitute a novel genus Entomospira genus novum within the order Spirochaetales.</title>
        <authorList>
            <person name="Grana-Miraglia L."/>
            <person name="Sikutova S."/>
            <person name="Fingerle V."/>
            <person name="Sing A."/>
            <person name="Castillo-Ramirez S."/>
            <person name="Margos G."/>
            <person name="Rudolf I."/>
        </authorList>
    </citation>
    <scope>NUCLEOTIDE SEQUENCE [LARGE SCALE GENOMIC DNA]</scope>
    <source>
        <strain evidence="2 3">BR193</strain>
    </source>
</reference>
<evidence type="ECO:0000313" key="2">
    <source>
        <dbReference type="EMBL" id="NIZ40890.1"/>
    </source>
</evidence>
<evidence type="ECO:0000313" key="3">
    <source>
        <dbReference type="Proteomes" id="UP000711995"/>
    </source>
</evidence>
<feature type="repeat" description="TPR" evidence="1">
    <location>
        <begin position="102"/>
        <end position="135"/>
    </location>
</feature>
<dbReference type="InterPro" id="IPR019734">
    <property type="entry name" value="TPR_rpt"/>
</dbReference>
<sequence length="231" mass="26348">MNKVYQITIASLLLLWVHLPALYAQSASDRIMRQASMALKEKRYEDVIIIIDGSQLVAEKEKYPTVYFEAMLTKVRALVELGRYDEALSNAIEIETGTKKDSRLMQLLGEIYFHIGEGSKALPYLSDSIAYNPTGDSVGRTYYQMAEIYLLQARYHQAEIALTTAVYHNPTADRWWFRLGYAREQVATLVAGSERIFLLNSAKTAYERAIQINPSNNEAKERIAVLKRSLR</sequence>
<evidence type="ECO:0008006" key="4">
    <source>
        <dbReference type="Google" id="ProtNLM"/>
    </source>
</evidence>
<dbReference type="PROSITE" id="PS50005">
    <property type="entry name" value="TPR"/>
    <property type="match status" value="1"/>
</dbReference>
<dbReference type="InterPro" id="IPR011990">
    <property type="entry name" value="TPR-like_helical_dom_sf"/>
</dbReference>
<dbReference type="EMBL" id="JAATLJ010000001">
    <property type="protein sequence ID" value="NIZ40890.1"/>
    <property type="molecule type" value="Genomic_DNA"/>
</dbReference>
<comment type="caution">
    <text evidence="2">The sequence shown here is derived from an EMBL/GenBank/DDBJ whole genome shotgun (WGS) entry which is preliminary data.</text>
</comment>
<keyword evidence="3" id="KW-1185">Reference proteome</keyword>
<proteinExistence type="predicted"/>
<name>A0A968KWK3_9SPIO</name>
<keyword evidence="1" id="KW-0802">TPR repeat</keyword>
<gene>
    <name evidence="2" type="ORF">HCT14_05155</name>
</gene>
<dbReference type="Gene3D" id="1.25.40.10">
    <property type="entry name" value="Tetratricopeptide repeat domain"/>
    <property type="match status" value="1"/>
</dbReference>
<dbReference type="AlphaFoldDB" id="A0A968KWK3"/>
<accession>A0A968KWK3</accession>
<dbReference type="Pfam" id="PF13181">
    <property type="entry name" value="TPR_8"/>
    <property type="match status" value="1"/>
</dbReference>
<protein>
    <recommendedName>
        <fullName evidence="4">Tetratricopeptide repeat protein</fullName>
    </recommendedName>
</protein>